<protein>
    <recommendedName>
        <fullName evidence="2">C2H2-type domain-containing protein</fullName>
    </recommendedName>
</protein>
<dbReference type="GO" id="GO:0008270">
    <property type="term" value="F:zinc ion binding"/>
    <property type="evidence" value="ECO:0007669"/>
    <property type="project" value="UniProtKB-KW"/>
</dbReference>
<dbReference type="InterPro" id="IPR036236">
    <property type="entry name" value="Znf_C2H2_sf"/>
</dbReference>
<evidence type="ECO:0000313" key="4">
    <source>
        <dbReference type="Proteomes" id="UP001367676"/>
    </source>
</evidence>
<dbReference type="InterPro" id="IPR043502">
    <property type="entry name" value="DNA/RNA_pol_sf"/>
</dbReference>
<dbReference type="GO" id="GO:0042575">
    <property type="term" value="C:DNA polymerase complex"/>
    <property type="evidence" value="ECO:0007669"/>
    <property type="project" value="UniProtKB-ARBA"/>
</dbReference>
<dbReference type="SUPFAM" id="SSF54060">
    <property type="entry name" value="His-Me finger endonucleases"/>
    <property type="match status" value="1"/>
</dbReference>
<gene>
    <name evidence="3" type="ORF">V9T40_002019</name>
</gene>
<evidence type="ECO:0000313" key="3">
    <source>
        <dbReference type="EMBL" id="KAK7590406.1"/>
    </source>
</evidence>
<dbReference type="InterPro" id="IPR012337">
    <property type="entry name" value="RNaseH-like_sf"/>
</dbReference>
<dbReference type="Gene3D" id="3.30.160.60">
    <property type="entry name" value="Classic Zinc Finger"/>
    <property type="match status" value="1"/>
</dbReference>
<organism evidence="3 4">
    <name type="scientific">Parthenolecanium corni</name>
    <dbReference type="NCBI Taxonomy" id="536013"/>
    <lineage>
        <taxon>Eukaryota</taxon>
        <taxon>Metazoa</taxon>
        <taxon>Ecdysozoa</taxon>
        <taxon>Arthropoda</taxon>
        <taxon>Hexapoda</taxon>
        <taxon>Insecta</taxon>
        <taxon>Pterygota</taxon>
        <taxon>Neoptera</taxon>
        <taxon>Paraneoptera</taxon>
        <taxon>Hemiptera</taxon>
        <taxon>Sternorrhyncha</taxon>
        <taxon>Coccoidea</taxon>
        <taxon>Coccidae</taxon>
        <taxon>Parthenolecanium</taxon>
    </lineage>
</organism>
<evidence type="ECO:0000259" key="2">
    <source>
        <dbReference type="PROSITE" id="PS50157"/>
    </source>
</evidence>
<dbReference type="GO" id="GO:0003676">
    <property type="term" value="F:nucleic acid binding"/>
    <property type="evidence" value="ECO:0007669"/>
    <property type="project" value="InterPro"/>
</dbReference>
<comment type="caution">
    <text evidence="3">The sequence shown here is derived from an EMBL/GenBank/DDBJ whole genome shotgun (WGS) entry which is preliminary data.</text>
</comment>
<dbReference type="Proteomes" id="UP001367676">
    <property type="component" value="Unassembled WGS sequence"/>
</dbReference>
<keyword evidence="1" id="KW-0863">Zinc-finger</keyword>
<dbReference type="InterPro" id="IPR003604">
    <property type="entry name" value="Matrin/U1-like-C_Znf_C2H2"/>
</dbReference>
<dbReference type="SUPFAM" id="SSF53098">
    <property type="entry name" value="Ribonuclease H-like"/>
    <property type="match status" value="1"/>
</dbReference>
<dbReference type="PROSITE" id="PS00028">
    <property type="entry name" value="ZINC_FINGER_C2H2_1"/>
    <property type="match status" value="2"/>
</dbReference>
<dbReference type="PROSITE" id="PS50157">
    <property type="entry name" value="ZINC_FINGER_C2H2_2"/>
    <property type="match status" value="1"/>
</dbReference>
<dbReference type="InterPro" id="IPR044925">
    <property type="entry name" value="His-Me_finger_sf"/>
</dbReference>
<dbReference type="SMART" id="SM00355">
    <property type="entry name" value="ZnF_C2H2"/>
    <property type="match status" value="3"/>
</dbReference>
<dbReference type="SUPFAM" id="SSF57667">
    <property type="entry name" value="beta-beta-alpha zinc fingers"/>
    <property type="match status" value="1"/>
</dbReference>
<dbReference type="SUPFAM" id="SSF56672">
    <property type="entry name" value="DNA/RNA polymerases"/>
    <property type="match status" value="1"/>
</dbReference>
<dbReference type="InterPro" id="IPR023211">
    <property type="entry name" value="DNA_pol_palm_dom_sf"/>
</dbReference>
<evidence type="ECO:0000256" key="1">
    <source>
        <dbReference type="PROSITE-ProRule" id="PRU00042"/>
    </source>
</evidence>
<sequence>MAPFGQRYCEVCDVYITRKNFCQHLKTRRHLEKVKTNENQYLATIDKTEDSTLKRRKILESKNSGSGNESVIDIDYSGNVGSGQSPYSNVFVEDILHFMKQISRPINDSTPPCTCSKCVEAIKYLGLTVQDSNTNLNDIDKEIESEENKKVVDEKCIDFNRAYQSLIVFPPSNSIDQGKVQIWKSIIEFAKKFDEKKLISIEQENKENIPPPNFAPRLGEWNDSPHPSIEFARQHDTHRCTQFGEELPEYIKFLHCHEETFHFFCVKDERTNCRLGQHFKSKAHKDQVDRKKKLRCNICTVQFGRGIELDKHRRSEEHATKWREIREAAGQTTSDLVTNSKPEFTSIFECAICGESFPNAKAVSDHEKTNKHKRRVLMDQPREADTSNELFHVYKARSAMKGLYCLYMMCCENRKVNSHLETFMIESTDISVGLIQKELRLKKVLKVAYNISALYCRSEVPGNETAGKAEEQKLLKSRQYIFTLMGSQKIEQVLQNKIYPEVLQANERILLAGSDWRFDQVVWGELVFNTFDVMKCGISGSSYIPLPEELSKRRSILNLKNDDDKCFMYSIFSYFYKHDIRKRHLMSTYRDTDAVISYIQAAYSIEFDFSNLSFPVPLHDINKFEKNNPRVSINVFGLTGASNCRLYPLKSVDREKEFHFDLLYLKQGSDSIAKDDGLYDERYSDVSEDEDDDERLQYYKSHYCLILDLAMLLNSQVSSNGHRISVCKRCFATFRGNGKEERLVVHKFYCNENTVVPARYALAKEGEKFRYIMRGNECPLDYCMFADFETMLKDPSQEENEANEEQVDTMEEEMEVTFPRRIGRARTSHLHVLREHIPSCYASYLTSPNDRWNDEVMGDEDKARVYLGEDAAQNFINYAKCVGYKVMDAVNRFPNVPDMDKDERERILFTAKKCILCQKQFELLETAKCIHHCHRTGKIIGVAHNSCNLKFKRQTFLPIYFHNGSRYDFHLIMQSSFQGCEIKVIPHTEERYVSFIVYLSRTFSLHFIDTYRFLSDSLKNLSKLLGSDEFHNVNDYFRNDELSDLAKQKSFYPYEYVSSFEKYNEISLPPQDAFHDTATGNRISDEDYSFACNVWEKFECQSLGDYTKIYCLIDVLILSDVFCAFRAMCIRQYKLDPARYVTLPSYSFDVMKKLSGAKLDLFTDRQINMYCFFENAIRGGIVNVVRRYVKANSKLMPKIYDPSKVPEKIEYIDANGLYSWAMQQYLPVSHFKALSEEDVALCTPETIMNLHDESDWGYYFDVDIDYPRELHDKHNDFPFLCEKKVIDNVEKLVCTLENKRNYHVHYRTLKQALKHGLVLKKINKIIKFKQAPILRSYINLNTRLRANSQSPFEKSMYKLMCNAIFGKTIENARKRMNFTLATNVEQYKKLVCRTNFKESVYFNPNLVGVNRYKTSVSLKLPIYLGASILDISKTLMYEFFYEKMPLIFGNVKYNLCYMDTDSFIFSFNDHSFAPYLQKYIHLFDLSDYPISHKLFDQSNRKVPGVFKDELCGKNISEFVALTPKVYAYKIYETGEEKKKAKGVLSSIVKKELHIDLYKDVLFNNAVIMKPQHLFNVHLHNIRTIRQNKVALALRCHCKRVFFDNINSYAYGHYNCISIDNDNNDVEEDADELLSE</sequence>
<keyword evidence="1" id="KW-0479">Metal-binding</keyword>
<keyword evidence="1" id="KW-0862">Zinc</keyword>
<keyword evidence="4" id="KW-1185">Reference proteome</keyword>
<dbReference type="PANTHER" id="PTHR31511:SF12">
    <property type="entry name" value="RHO TERMINATION FACTOR N-TERMINAL DOMAIN-CONTAINING PROTEIN"/>
    <property type="match status" value="1"/>
</dbReference>
<name>A0AAN9TWI2_9HEMI</name>
<dbReference type="EMBL" id="JBBCAQ010000022">
    <property type="protein sequence ID" value="KAK7590406.1"/>
    <property type="molecule type" value="Genomic_DNA"/>
</dbReference>
<dbReference type="GO" id="GO:0071897">
    <property type="term" value="P:DNA biosynthetic process"/>
    <property type="evidence" value="ECO:0007669"/>
    <property type="project" value="UniProtKB-ARBA"/>
</dbReference>
<dbReference type="Gene3D" id="3.90.1600.10">
    <property type="entry name" value="Palm domain of DNA polymerase"/>
    <property type="match status" value="1"/>
</dbReference>
<reference evidence="3 4" key="1">
    <citation type="submission" date="2024-03" db="EMBL/GenBank/DDBJ databases">
        <title>Adaptation during the transition from Ophiocordyceps entomopathogen to insect associate is accompanied by gene loss and intensified selection.</title>
        <authorList>
            <person name="Ward C.M."/>
            <person name="Onetto C.A."/>
            <person name="Borneman A.R."/>
        </authorList>
    </citation>
    <scope>NUCLEOTIDE SEQUENCE [LARGE SCALE GENOMIC DNA]</scope>
    <source>
        <strain evidence="3">AWRI1</strain>
        <tissue evidence="3">Single Adult Female</tissue>
    </source>
</reference>
<feature type="domain" description="C2H2-type" evidence="2">
    <location>
        <begin position="348"/>
        <end position="375"/>
    </location>
</feature>
<accession>A0AAN9TWI2</accession>
<proteinExistence type="predicted"/>
<dbReference type="PANTHER" id="PTHR31511">
    <property type="entry name" value="PROTEIN CBG23764"/>
    <property type="match status" value="1"/>
</dbReference>
<dbReference type="SMART" id="SM00451">
    <property type="entry name" value="ZnF_U1"/>
    <property type="match status" value="3"/>
</dbReference>
<dbReference type="InterPro" id="IPR013087">
    <property type="entry name" value="Znf_C2H2_type"/>
</dbReference>